<organism evidence="4 5">
    <name type="scientific">Mytilus coruscus</name>
    <name type="common">Sea mussel</name>
    <dbReference type="NCBI Taxonomy" id="42192"/>
    <lineage>
        <taxon>Eukaryota</taxon>
        <taxon>Metazoa</taxon>
        <taxon>Spiralia</taxon>
        <taxon>Lophotrochozoa</taxon>
        <taxon>Mollusca</taxon>
        <taxon>Bivalvia</taxon>
        <taxon>Autobranchia</taxon>
        <taxon>Pteriomorphia</taxon>
        <taxon>Mytilida</taxon>
        <taxon>Mytiloidea</taxon>
        <taxon>Mytilidae</taxon>
        <taxon>Mytilinae</taxon>
        <taxon>Mytilus</taxon>
    </lineage>
</organism>
<dbReference type="InterPro" id="IPR051560">
    <property type="entry name" value="MAM_domain-containing"/>
</dbReference>
<feature type="domain" description="MAM" evidence="3">
    <location>
        <begin position="122"/>
        <end position="278"/>
    </location>
</feature>
<dbReference type="Gene3D" id="2.60.120.200">
    <property type="match status" value="5"/>
</dbReference>
<dbReference type="CDD" id="cd06263">
    <property type="entry name" value="MAM"/>
    <property type="match status" value="5"/>
</dbReference>
<dbReference type="GO" id="GO:0016020">
    <property type="term" value="C:membrane"/>
    <property type="evidence" value="ECO:0007669"/>
    <property type="project" value="InterPro"/>
</dbReference>
<keyword evidence="5" id="KW-1185">Reference proteome</keyword>
<proteinExistence type="predicted"/>
<feature type="domain" description="MAM" evidence="3">
    <location>
        <begin position="281"/>
        <end position="438"/>
    </location>
</feature>
<accession>A0A6J8D6T6</accession>
<evidence type="ECO:0000256" key="1">
    <source>
        <dbReference type="SAM" id="MobiDB-lite"/>
    </source>
</evidence>
<keyword evidence="2" id="KW-0732">Signal</keyword>
<dbReference type="PROSITE" id="PS50060">
    <property type="entry name" value="MAM_2"/>
    <property type="match status" value="5"/>
</dbReference>
<dbReference type="InterPro" id="IPR013320">
    <property type="entry name" value="ConA-like_dom_sf"/>
</dbReference>
<gene>
    <name evidence="4" type="ORF">MCOR_36955</name>
</gene>
<dbReference type="PANTHER" id="PTHR23282">
    <property type="entry name" value="APICAL ENDOSOMAL GLYCOPROTEIN PRECURSOR"/>
    <property type="match status" value="1"/>
</dbReference>
<feature type="domain" description="MAM" evidence="3">
    <location>
        <begin position="785"/>
        <end position="943"/>
    </location>
</feature>
<dbReference type="SUPFAM" id="SSF49899">
    <property type="entry name" value="Concanavalin A-like lectins/glucanases"/>
    <property type="match status" value="5"/>
</dbReference>
<evidence type="ECO:0000313" key="5">
    <source>
        <dbReference type="Proteomes" id="UP000507470"/>
    </source>
</evidence>
<feature type="region of interest" description="Disordered" evidence="1">
    <location>
        <begin position="642"/>
        <end position="662"/>
    </location>
</feature>
<feature type="domain" description="MAM" evidence="3">
    <location>
        <begin position="948"/>
        <end position="1103"/>
    </location>
</feature>
<evidence type="ECO:0000256" key="2">
    <source>
        <dbReference type="SAM" id="SignalP"/>
    </source>
</evidence>
<dbReference type="AlphaFoldDB" id="A0A6J8D6T6"/>
<dbReference type="OrthoDB" id="412155at2759"/>
<dbReference type="Proteomes" id="UP000507470">
    <property type="component" value="Unassembled WGS sequence"/>
</dbReference>
<evidence type="ECO:0000313" key="4">
    <source>
        <dbReference type="EMBL" id="CAC5403042.1"/>
    </source>
</evidence>
<evidence type="ECO:0000259" key="3">
    <source>
        <dbReference type="PROSITE" id="PS50060"/>
    </source>
</evidence>
<feature type="signal peptide" evidence="2">
    <location>
        <begin position="1"/>
        <end position="20"/>
    </location>
</feature>
<reference evidence="4 5" key="1">
    <citation type="submission" date="2020-06" db="EMBL/GenBank/DDBJ databases">
        <authorList>
            <person name="Li R."/>
            <person name="Bekaert M."/>
        </authorList>
    </citation>
    <scope>NUCLEOTIDE SEQUENCE [LARGE SCALE GENOMIC DNA]</scope>
    <source>
        <strain evidence="5">wild</strain>
    </source>
</reference>
<dbReference type="InterPro" id="IPR000998">
    <property type="entry name" value="MAM_dom"/>
</dbReference>
<name>A0A6J8D6T6_MYTCO</name>
<dbReference type="SMART" id="SM00137">
    <property type="entry name" value="MAM"/>
    <property type="match status" value="5"/>
</dbReference>
<dbReference type="PANTHER" id="PTHR23282:SF101">
    <property type="entry name" value="MAM DOMAIN-CONTAINING PROTEIN"/>
    <property type="match status" value="1"/>
</dbReference>
<feature type="chain" id="PRO_5026883586" description="MAM domain-containing protein" evidence="2">
    <location>
        <begin position="21"/>
        <end position="1236"/>
    </location>
</feature>
<dbReference type="EMBL" id="CACVKT020006658">
    <property type="protein sequence ID" value="CAC5403042.1"/>
    <property type="molecule type" value="Genomic_DNA"/>
</dbReference>
<feature type="domain" description="MAM" evidence="3">
    <location>
        <begin position="620"/>
        <end position="781"/>
    </location>
</feature>
<protein>
    <recommendedName>
        <fullName evidence="3">MAM domain-containing protein</fullName>
    </recommendedName>
</protein>
<dbReference type="Pfam" id="PF00629">
    <property type="entry name" value="MAM"/>
    <property type="match status" value="5"/>
</dbReference>
<sequence>MDYNLNVLLSLIHLFVYVLSLVQEQSDVRTETIPIDAEVSISCGNNSTISIEKIYITRISTPCTPKDYECSLTDDVLNVMKINCDKNVSCTIDMHAITTNTTNCLTDFGYFNFSYACNINVLYCDFDNNWCNWSKINNNSEFQWKRVKNDTNSTIFPRDHTTASSNGSYAYIYSLGSQKDNVAKLITENIVSSKNQCLSFWHYMTDFNHVIEVIHNEQNVYNVTGPSGNRWIRTEIPIQQSIPNSMYNLTFKVVSGMTDIDGVIALDDIMLVNRACEGLIHQCDFEYDMCNWHTSKKENETSDYSWSRHKRHNNTLPETDHTTGSENGYYMYLNGTFAFHGDKAYIQSPVLNAFSETCLSFWYYMNCYGNGSGGLNVTVNENLVLIKYQDYGNQWIEKRINIVPVENLTIEFIGVFVKDDPCDIALDDIALTPGSCSGWYTQQYNCVNIDRNMMVETCPTQYLDMQNVSLSFEPEKEMCSEYKIKERFLHNCTISEDEKSCEFNFSSYVQRFPECFRPNEFQIQYKCEGVQENTFISNSNIISCASNTTITIVDLNVEQYPTPCSEYKQCNLTEEQKTLIKMRCNKETSCTISTIIPNTCLFNNYGHVSISYSCTRIVNGSCTFENDQCGWSVSSNGTYQWKHQRGKTPESSTGPDRDHTTASEDGYYMYAYTKSEWGSQAEEESDLFSGWIGPNPKQCLTFWYHMNGEQINTLKVFQLNNESTIELWNKSANQGNKWYFQSLSLNDIGPYRIKFQAIRGNGSKSEIAIDDIFITNTDCKKVSSLDCNFEREPCNWNVEQESEYMWTVISGGTHPNDTGPVVDHTDGFYDGNYIYLNASKIEPGQKSNFTSVTVSPDGDACFTFWFNMYGDGMGTLNVYLVSETMTQKLWSKSGNKPDLWQLAFVDISILDPYQITLEGVRGSTKKSDIAIDDISLLPGSCDKRAFFLDCNFESEKCNWLASSNTTYIWTTNKTEDSKERPDNDHTIGTGDGHYMYLEGLKIPEGMKSKLTSTIINPDGDICFTFWYHMFREEIGTLSVYTESRNTTQMHWSQSGKKSTWKFANFTISKSEPYRIIFEGVRGNGYWSGIGLDDISLLERSCSGLIKTSQKCHKIDESISLQKCSKYYLQLNNTSLVFDRKFDKCSTVYQDVQKSITTVCNDMKNSDICTFNLPELIMKDQRCFQSKWLSVEYRCEAEVTSTVSSVATSKGSSEGRTGRIAQKVTTFVFFSFNYFIV</sequence>